<dbReference type="AlphaFoldDB" id="A0A2M7E7F3"/>
<name>A0A2M7E7F3_9BACT</name>
<feature type="region of interest" description="Disordered" evidence="2">
    <location>
        <begin position="164"/>
        <end position="187"/>
    </location>
</feature>
<dbReference type="Gene3D" id="1.20.120.1490">
    <property type="match status" value="1"/>
</dbReference>
<evidence type="ECO:0000313" key="4">
    <source>
        <dbReference type="Proteomes" id="UP000228886"/>
    </source>
</evidence>
<evidence type="ECO:0000256" key="2">
    <source>
        <dbReference type="SAM" id="MobiDB-lite"/>
    </source>
</evidence>
<evidence type="ECO:0008006" key="5">
    <source>
        <dbReference type="Google" id="ProtNLM"/>
    </source>
</evidence>
<gene>
    <name evidence="3" type="ORF">COS11_06450</name>
</gene>
<dbReference type="EMBL" id="PETL01000308">
    <property type="protein sequence ID" value="PIV63625.1"/>
    <property type="molecule type" value="Genomic_DNA"/>
</dbReference>
<feature type="coiled-coil region" evidence="1">
    <location>
        <begin position="80"/>
        <end position="127"/>
    </location>
</feature>
<evidence type="ECO:0000256" key="1">
    <source>
        <dbReference type="SAM" id="Coils"/>
    </source>
</evidence>
<organism evidence="3 4">
    <name type="scientific">bacterium (Candidatus Ratteibacteria) CG01_land_8_20_14_3_00_40_19</name>
    <dbReference type="NCBI Taxonomy" id="2014290"/>
    <lineage>
        <taxon>Bacteria</taxon>
        <taxon>Candidatus Ratteibacteria</taxon>
    </lineage>
</organism>
<feature type="compositionally biased region" description="Basic and acidic residues" evidence="2">
    <location>
        <begin position="172"/>
        <end position="187"/>
    </location>
</feature>
<accession>A0A2M7E7F3</accession>
<evidence type="ECO:0000313" key="3">
    <source>
        <dbReference type="EMBL" id="PIV63625.1"/>
    </source>
</evidence>
<keyword evidence="1" id="KW-0175">Coiled coil</keyword>
<comment type="caution">
    <text evidence="3">The sequence shown here is derived from an EMBL/GenBank/DDBJ whole genome shotgun (WGS) entry which is preliminary data.</text>
</comment>
<reference evidence="4" key="1">
    <citation type="submission" date="2017-09" db="EMBL/GenBank/DDBJ databases">
        <title>Depth-based differentiation of microbial function through sediment-hosted aquifers and enrichment of novel symbionts in the deep terrestrial subsurface.</title>
        <authorList>
            <person name="Probst A.J."/>
            <person name="Ladd B."/>
            <person name="Jarett J.K."/>
            <person name="Geller-Mcgrath D.E."/>
            <person name="Sieber C.M.K."/>
            <person name="Emerson J.B."/>
            <person name="Anantharaman K."/>
            <person name="Thomas B.C."/>
            <person name="Malmstrom R."/>
            <person name="Stieglmeier M."/>
            <person name="Klingl A."/>
            <person name="Woyke T."/>
            <person name="Ryan C.M."/>
            <person name="Banfield J.F."/>
        </authorList>
    </citation>
    <scope>NUCLEOTIDE SEQUENCE [LARGE SCALE GENOMIC DNA]</scope>
</reference>
<dbReference type="Proteomes" id="UP000228886">
    <property type="component" value="Unassembled WGS sequence"/>
</dbReference>
<feature type="region of interest" description="Disordered" evidence="2">
    <location>
        <begin position="28"/>
        <end position="49"/>
    </location>
</feature>
<protein>
    <recommendedName>
        <fullName evidence="5">Periplasmic heavy metal sensor</fullName>
    </recommendedName>
</protein>
<sequence length="187" mass="22122">MKSKATFIATLFFGLLLLTTGVKLSAESRAEKTPNQKISDEEREERKGKASEMLETITLWKLVDGLKLTEEQVAKFLPKYREDKDLKKEYQEKRKKIAEELKDLLQDKSSSKKIEEKLTQLNKLEEEEWQKKRALEKELKSILTPEQQAKYIFLQRQIGEEMMQRLRKKGKERKEQSQEKRGFAPEE</sequence>
<proteinExistence type="predicted"/>